<reference evidence="4 5" key="1">
    <citation type="submission" date="2020-08" db="EMBL/GenBank/DDBJ databases">
        <title>Genomic Encyclopedia of Type Strains, Phase IV (KMG-IV): sequencing the most valuable type-strain genomes for metagenomic binning, comparative biology and taxonomic classification.</title>
        <authorList>
            <person name="Goeker M."/>
        </authorList>
    </citation>
    <scope>NUCLEOTIDE SEQUENCE [LARGE SCALE GENOMIC DNA]</scope>
    <source>
        <strain evidence="4 5">DSM 103570</strain>
    </source>
</reference>
<dbReference type="PRINTS" id="PR00081">
    <property type="entry name" value="GDHRDH"/>
</dbReference>
<proteinExistence type="inferred from homology"/>
<dbReference type="SUPFAM" id="SSF51735">
    <property type="entry name" value="NAD(P)-binding Rossmann-fold domains"/>
    <property type="match status" value="1"/>
</dbReference>
<evidence type="ECO:0000256" key="1">
    <source>
        <dbReference type="ARBA" id="ARBA00006484"/>
    </source>
</evidence>
<dbReference type="Proteomes" id="UP000588647">
    <property type="component" value="Unassembled WGS sequence"/>
</dbReference>
<dbReference type="InterPro" id="IPR036291">
    <property type="entry name" value="NAD(P)-bd_dom_sf"/>
</dbReference>
<organism evidence="4 5">
    <name type="scientific">Aurantimonas endophytica</name>
    <dbReference type="NCBI Taxonomy" id="1522175"/>
    <lineage>
        <taxon>Bacteria</taxon>
        <taxon>Pseudomonadati</taxon>
        <taxon>Pseudomonadota</taxon>
        <taxon>Alphaproteobacteria</taxon>
        <taxon>Hyphomicrobiales</taxon>
        <taxon>Aurantimonadaceae</taxon>
        <taxon>Aurantimonas</taxon>
    </lineage>
</organism>
<sequence>MGRLDNKIAVITGANSGIGLASAKRFAQEGARVFMTGRRQRELDAAVAEVGNGARGVRGDIANLGDLDRLYDVVRNEAGRIDVLFANAGGGRFASLSEITEEDYDSTFATNVKGTLFTVQKALPLLVDGASVILTGSTAASTGSPAFSVYGASKAAIRSFARGWILDLAPRRIRVNVLVPGPTSTPGLHGLSLSPTAEAKQAFVTAMEAQVPLGRMGTPDETAAAALFLASDESSFVNGSELFADGGQAQI</sequence>
<evidence type="ECO:0000256" key="2">
    <source>
        <dbReference type="ARBA" id="ARBA00023002"/>
    </source>
</evidence>
<dbReference type="InterPro" id="IPR057326">
    <property type="entry name" value="KR_dom"/>
</dbReference>
<gene>
    <name evidence="4" type="ORF">GGR03_002764</name>
</gene>
<evidence type="ECO:0000313" key="5">
    <source>
        <dbReference type="Proteomes" id="UP000588647"/>
    </source>
</evidence>
<feature type="domain" description="Ketoreductase" evidence="3">
    <location>
        <begin position="7"/>
        <end position="171"/>
    </location>
</feature>
<evidence type="ECO:0000313" key="4">
    <source>
        <dbReference type="EMBL" id="MBB4003683.1"/>
    </source>
</evidence>
<dbReference type="PANTHER" id="PTHR43477">
    <property type="entry name" value="DIHYDROANTICAPSIN 7-DEHYDROGENASE"/>
    <property type="match status" value="1"/>
</dbReference>
<dbReference type="RefSeq" id="WP_183208880.1">
    <property type="nucleotide sequence ID" value="NZ_JAAAMM010000003.1"/>
</dbReference>
<dbReference type="AlphaFoldDB" id="A0A7W6HEH0"/>
<dbReference type="SMART" id="SM00822">
    <property type="entry name" value="PKS_KR"/>
    <property type="match status" value="1"/>
</dbReference>
<comment type="caution">
    <text evidence="4">The sequence shown here is derived from an EMBL/GenBank/DDBJ whole genome shotgun (WGS) entry which is preliminary data.</text>
</comment>
<dbReference type="CDD" id="cd05233">
    <property type="entry name" value="SDR_c"/>
    <property type="match status" value="1"/>
</dbReference>
<dbReference type="InterPro" id="IPR051122">
    <property type="entry name" value="SDR_DHRS6-like"/>
</dbReference>
<dbReference type="PANTHER" id="PTHR43477:SF1">
    <property type="entry name" value="DIHYDROANTICAPSIN 7-DEHYDROGENASE"/>
    <property type="match status" value="1"/>
</dbReference>
<protein>
    <submittedName>
        <fullName evidence="4">NAD(P)-dependent dehydrogenase (Short-subunit alcohol dehydrogenase family)</fullName>
    </submittedName>
</protein>
<dbReference type="FunFam" id="3.40.50.720:FF:000084">
    <property type="entry name" value="Short-chain dehydrogenase reductase"/>
    <property type="match status" value="1"/>
</dbReference>
<dbReference type="InterPro" id="IPR002347">
    <property type="entry name" value="SDR_fam"/>
</dbReference>
<keyword evidence="2" id="KW-0560">Oxidoreductase</keyword>
<accession>A0A7W6HEH0</accession>
<dbReference type="Gene3D" id="3.40.50.720">
    <property type="entry name" value="NAD(P)-binding Rossmann-like Domain"/>
    <property type="match status" value="1"/>
</dbReference>
<keyword evidence="5" id="KW-1185">Reference proteome</keyword>
<name>A0A7W6HEH0_9HYPH</name>
<comment type="similarity">
    <text evidence="1">Belongs to the short-chain dehydrogenases/reductases (SDR) family.</text>
</comment>
<dbReference type="GO" id="GO:0016491">
    <property type="term" value="F:oxidoreductase activity"/>
    <property type="evidence" value="ECO:0007669"/>
    <property type="project" value="UniProtKB-KW"/>
</dbReference>
<evidence type="ECO:0000259" key="3">
    <source>
        <dbReference type="SMART" id="SM00822"/>
    </source>
</evidence>
<dbReference type="EMBL" id="JACIEM010000003">
    <property type="protein sequence ID" value="MBB4003683.1"/>
    <property type="molecule type" value="Genomic_DNA"/>
</dbReference>
<dbReference type="Pfam" id="PF13561">
    <property type="entry name" value="adh_short_C2"/>
    <property type="match status" value="1"/>
</dbReference>